<dbReference type="Gene3D" id="3.30.950.10">
    <property type="entry name" value="Methyltransferase, Cobalt-precorrin-4 Transmethylase, Domain 2"/>
    <property type="match status" value="1"/>
</dbReference>
<organism evidence="1 2">
    <name type="scientific">Psychromonas aquatilis</name>
    <dbReference type="NCBI Taxonomy" id="2005072"/>
    <lineage>
        <taxon>Bacteria</taxon>
        <taxon>Pseudomonadati</taxon>
        <taxon>Pseudomonadota</taxon>
        <taxon>Gammaproteobacteria</taxon>
        <taxon>Alteromonadales</taxon>
        <taxon>Psychromonadaceae</taxon>
        <taxon>Psychromonas</taxon>
    </lineage>
</organism>
<reference evidence="1 2" key="1">
    <citation type="submission" date="2024-02" db="EMBL/GenBank/DDBJ databases">
        <title>Bacteria isolated from the canopy kelp, Nereocystis luetkeana.</title>
        <authorList>
            <person name="Pfister C.A."/>
            <person name="Younker I.T."/>
            <person name="Light S.H."/>
        </authorList>
    </citation>
    <scope>NUCLEOTIDE SEQUENCE [LARGE SCALE GENOMIC DNA]</scope>
    <source>
        <strain evidence="1 2">TI.1.05</strain>
    </source>
</reference>
<feature type="non-terminal residue" evidence="1">
    <location>
        <position position="1"/>
    </location>
</feature>
<evidence type="ECO:0000313" key="2">
    <source>
        <dbReference type="Proteomes" id="UP001369082"/>
    </source>
</evidence>
<dbReference type="PANTHER" id="PTHR47036">
    <property type="entry name" value="COBALT-FACTOR III C(17)-METHYLTRANSFERASE-RELATED"/>
    <property type="match status" value="1"/>
</dbReference>
<dbReference type="EMBL" id="JBAKAZ010000343">
    <property type="protein sequence ID" value="MEL0631029.1"/>
    <property type="molecule type" value="Genomic_DNA"/>
</dbReference>
<comment type="caution">
    <text evidence="1">The sequence shown here is derived from an EMBL/GenBank/DDBJ whole genome shotgun (WGS) entry which is preliminary data.</text>
</comment>
<dbReference type="InterPro" id="IPR051810">
    <property type="entry name" value="Precorrin_MeTrfase"/>
</dbReference>
<dbReference type="SUPFAM" id="SSF53790">
    <property type="entry name" value="Tetrapyrrole methylase"/>
    <property type="match status" value="1"/>
</dbReference>
<proteinExistence type="predicted"/>
<sequence length="73" mass="8491">SDLLTPWETIDKRIHSSGEGDFVISFYNPVSKKRAWQLNHARDVLLKYRPASSPVLLGRQLTREDETIRLIRV</sequence>
<dbReference type="InterPro" id="IPR014776">
    <property type="entry name" value="4pyrrole_Mease_sub2"/>
</dbReference>
<name>A0ABU9GUM6_9GAMM</name>
<dbReference type="Proteomes" id="UP001369082">
    <property type="component" value="Unassembled WGS sequence"/>
</dbReference>
<protein>
    <submittedName>
        <fullName evidence="1">Precorrin-3B C(17)-methyltransferase</fullName>
    </submittedName>
</protein>
<accession>A0ABU9GUM6</accession>
<evidence type="ECO:0000313" key="1">
    <source>
        <dbReference type="EMBL" id="MEL0631029.1"/>
    </source>
</evidence>
<dbReference type="PANTHER" id="PTHR47036:SF1">
    <property type="entry name" value="COBALT-FACTOR III C(17)-METHYLTRANSFERASE-RELATED"/>
    <property type="match status" value="1"/>
</dbReference>
<gene>
    <name evidence="1" type="ORF">V6256_15775</name>
</gene>
<keyword evidence="2" id="KW-1185">Reference proteome</keyword>
<feature type="non-terminal residue" evidence="1">
    <location>
        <position position="73"/>
    </location>
</feature>
<dbReference type="InterPro" id="IPR035996">
    <property type="entry name" value="4pyrrol_Methylase_sf"/>
</dbReference>